<proteinExistence type="predicted"/>
<sequence>MHGGNYALSGLEAPFVPSDDSNKWRRFNLRGYRSCVGLDHYDCTSNGWAFEHSRLSLWFPNDGKFWRKGQRRRLSDSRASHPRPLSSHQNVTDSVFSSAHPVSNATNCATLFSALESELEDVGASAKEQEQRLHLLPAVACTGKRRSHGEEDMLFERLRKRANCH</sequence>
<accession>A0A0D7A803</accession>
<gene>
    <name evidence="1" type="ORF">FISHEDRAFT_75186</name>
</gene>
<organism evidence="1 2">
    <name type="scientific">Fistulina hepatica ATCC 64428</name>
    <dbReference type="NCBI Taxonomy" id="1128425"/>
    <lineage>
        <taxon>Eukaryota</taxon>
        <taxon>Fungi</taxon>
        <taxon>Dikarya</taxon>
        <taxon>Basidiomycota</taxon>
        <taxon>Agaricomycotina</taxon>
        <taxon>Agaricomycetes</taxon>
        <taxon>Agaricomycetidae</taxon>
        <taxon>Agaricales</taxon>
        <taxon>Fistulinaceae</taxon>
        <taxon>Fistulina</taxon>
    </lineage>
</organism>
<evidence type="ECO:0000313" key="2">
    <source>
        <dbReference type="Proteomes" id="UP000054144"/>
    </source>
</evidence>
<name>A0A0D7A803_9AGAR</name>
<evidence type="ECO:0000313" key="1">
    <source>
        <dbReference type="EMBL" id="KIY46923.1"/>
    </source>
</evidence>
<keyword evidence="2" id="KW-1185">Reference proteome</keyword>
<dbReference type="EMBL" id="KN882020">
    <property type="protein sequence ID" value="KIY46923.1"/>
    <property type="molecule type" value="Genomic_DNA"/>
</dbReference>
<protein>
    <submittedName>
        <fullName evidence="1">Uncharacterized protein</fullName>
    </submittedName>
</protein>
<dbReference type="Proteomes" id="UP000054144">
    <property type="component" value="Unassembled WGS sequence"/>
</dbReference>
<dbReference type="AlphaFoldDB" id="A0A0D7A803"/>
<reference evidence="1 2" key="1">
    <citation type="journal article" date="2015" name="Fungal Genet. Biol.">
        <title>Evolution of novel wood decay mechanisms in Agaricales revealed by the genome sequences of Fistulina hepatica and Cylindrobasidium torrendii.</title>
        <authorList>
            <person name="Floudas D."/>
            <person name="Held B.W."/>
            <person name="Riley R."/>
            <person name="Nagy L.G."/>
            <person name="Koehler G."/>
            <person name="Ransdell A.S."/>
            <person name="Younus H."/>
            <person name="Chow J."/>
            <person name="Chiniquy J."/>
            <person name="Lipzen A."/>
            <person name="Tritt A."/>
            <person name="Sun H."/>
            <person name="Haridas S."/>
            <person name="LaButti K."/>
            <person name="Ohm R.A."/>
            <person name="Kues U."/>
            <person name="Blanchette R.A."/>
            <person name="Grigoriev I.V."/>
            <person name="Minto R.E."/>
            <person name="Hibbett D.S."/>
        </authorList>
    </citation>
    <scope>NUCLEOTIDE SEQUENCE [LARGE SCALE GENOMIC DNA]</scope>
    <source>
        <strain evidence="1 2">ATCC 64428</strain>
    </source>
</reference>